<evidence type="ECO:0000313" key="5">
    <source>
        <dbReference type="Proteomes" id="UP000479357"/>
    </source>
</evidence>
<keyword evidence="2" id="KW-0175">Coiled coil</keyword>
<feature type="coiled-coil region" evidence="2">
    <location>
        <begin position="53"/>
        <end position="127"/>
    </location>
</feature>
<keyword evidence="1" id="KW-1245">Viral tail assembly</keyword>
<dbReference type="Proteomes" id="UP000479357">
    <property type="component" value="Segment"/>
</dbReference>
<keyword evidence="1" id="KW-1188">Viral release from host cell</keyword>
<feature type="domain" description="Tape measure protein N-terminal" evidence="3">
    <location>
        <begin position="245"/>
        <end position="428"/>
    </location>
</feature>
<dbReference type="GO" id="GO:0098003">
    <property type="term" value="P:viral tail assembly"/>
    <property type="evidence" value="ECO:0007669"/>
    <property type="project" value="UniProtKB-KW"/>
</dbReference>
<name>A0A6C0R0J8_9CAUD</name>
<sequence length="645" mass="71402">MATNVEKFVVDLGFNDADLKRLKELLKLQQTADKNAPKRLQQTTKQVNEERKLNTLANKRLQMKKLIAKAEKEGVAVTKYKKSLSAAKKIETLEKRRIELEELFWKAKEANQKKAQAAKQKELNTEKKITQEKVKQTSPSFSDRRNEVRMRNAFVEKVGLRVEKSGGSQGDIDAFKKKAKAAYGYKASVAELNNELNRYAHKQRQATMRTRKANLAMQGLNDSTRHMVRSYASLYAVFEATTAINRTGQQFEAMNSAMLAATGTSEMAANEVAFLDKMTSRLGLSLLDTSDAYTKFLFASKGKLDQDQTRELFTGLSELGTTLGVSKERMKLSMNAITQMMNKGKISSEELRLQLAESLPGAIQIFARSINKSEAELFKMMENGELLAADVLPKVAKEMKKVAAVGLEDKLDTLRVAQGQFFNELQKAQDTIFQSGFAEGLKDMFFTISEFLKGNEDSLEGFGKGFKMVFNLMDGALKLILPILGAIGRALGTVHDSLTAIFGEDLFIDAGTQVSGLGLAFTALAVKMSPVYRMALAIIGVMDEIAALFSTGRLGILEVALGKDIDISKADLDLFDIVTATSNPMKLMELNEKMNGSSGVFTDVNRSRINNSLELKVTTDKESTVEVVKKELSKEYDVNILSGAF</sequence>
<accession>A0A6C0R0J8</accession>
<dbReference type="Pfam" id="PF20155">
    <property type="entry name" value="TMP_3"/>
    <property type="match status" value="1"/>
</dbReference>
<reference evidence="4 5" key="1">
    <citation type="submission" date="2019-12" db="EMBL/GenBank/DDBJ databases">
        <title>Alteromonas phage V22 represents a new genus of marine bacteriophages that requires a novel tail fiber chaperone for host recognition.</title>
        <authorList>
            <person name="Gonzalez-Serrano R."/>
            <person name="Dunne M."/>
            <person name="Rosselli R."/>
            <person name="Martin-Cuadrado A.-B."/>
            <person name="Grosboillot V."/>
            <person name="Zinsli L."/>
            <person name="Roda-Garcia J.J."/>
            <person name="Loessner M.J."/>
            <person name="Rodriguez-Valera F."/>
        </authorList>
    </citation>
    <scope>NUCLEOTIDE SEQUENCE [LARGE SCALE GENOMIC DNA]</scope>
</reference>
<proteinExistence type="predicted"/>
<evidence type="ECO:0000256" key="1">
    <source>
        <dbReference type="ARBA" id="ARBA00022465"/>
    </source>
</evidence>
<dbReference type="KEGG" id="vg:55626439"/>
<dbReference type="EMBL" id="MN877442">
    <property type="protein sequence ID" value="QHZ59740.1"/>
    <property type="molecule type" value="Genomic_DNA"/>
</dbReference>
<evidence type="ECO:0000259" key="3">
    <source>
        <dbReference type="Pfam" id="PF20155"/>
    </source>
</evidence>
<dbReference type="InterPro" id="IPR013491">
    <property type="entry name" value="Tape_meas_N"/>
</dbReference>
<evidence type="ECO:0000256" key="2">
    <source>
        <dbReference type="SAM" id="Coils"/>
    </source>
</evidence>
<dbReference type="RefSeq" id="YP_009855699.1">
    <property type="nucleotide sequence ID" value="NC_048847.1"/>
</dbReference>
<dbReference type="GeneID" id="55626439"/>
<protein>
    <submittedName>
        <fullName evidence="4">Tail tape measure protein</fullName>
    </submittedName>
</protein>
<keyword evidence="5" id="KW-1185">Reference proteome</keyword>
<dbReference type="NCBIfam" id="TIGR02675">
    <property type="entry name" value="tape_meas_nterm"/>
    <property type="match status" value="1"/>
</dbReference>
<organism evidence="4 5">
    <name type="scientific">Alteromonas phage vB_AmeM_PT11-V22</name>
    <dbReference type="NCBI Taxonomy" id="2704031"/>
    <lineage>
        <taxon>Viruses</taxon>
        <taxon>Duplodnaviria</taxon>
        <taxon>Heunggongvirae</taxon>
        <taxon>Uroviricota</taxon>
        <taxon>Caudoviricetes</taxon>
        <taxon>Myoalterovirus</taxon>
        <taxon>Myoalterovirus PT11V22</taxon>
    </lineage>
</organism>
<evidence type="ECO:0000313" key="4">
    <source>
        <dbReference type="EMBL" id="QHZ59740.1"/>
    </source>
</evidence>